<accession>I8TW63</accession>
<gene>
    <name evidence="1" type="ORF">JBW_00739</name>
</gene>
<sequence length="549" mass="63453">MNKKNAITFFYPSCVVAGTEFLFARLAKELSDQGYDVSIIDYVDGFMANLLKDTDVRLIPYERNITKVNMINIEFETCLIVPLSFLKKVTKEIIPNDKVKVLFWCIQPHNLVWNFRLWNYFKHLTSKQIAGVLSCIYPESKKGISNLLSRLHNLHSLLFMDEPNFSVNKSIFDLPFDSPNYLPIPIHNKSDNNSVRRKIQKDEINVAWLGRISIEKVHALIKIIDDADEYSIMENKKINIHIIGTGESEYMLKEKVPNIKVRLVLLGTMIGRELDKYLLENVDVLFATGTSCLEGAQLKIPSVMVDPSFTPYIREYKYTWLFERENYSLGNYVNEFVDFKGHTFSEIIDILYKNATLGDRCYEYNNNNHSLSSVVEKLKDYINKCSVNLKEIAFDSEYSKIEFVNELSKIFSLCFYQAKGNICSLEILLTHIQREFLKSGYRKIALYASGGHTEKLLKFFHLINGIELCCIIDSNGGNWGKQIEGIEIISLNEAIERGVQAILISSYSFEEQIYKANIQTCNMHNIRLCKLYGYNNSQYVNMIWDEIGF</sequence>
<dbReference type="HOGENOM" id="CLU_495947_0_0_9"/>
<name>I8TW63_9FIRM</name>
<dbReference type="Gene3D" id="3.40.50.720">
    <property type="entry name" value="NAD(P)-binding Rossmann-like Domain"/>
    <property type="match status" value="1"/>
</dbReference>
<reference evidence="1 2" key="1">
    <citation type="journal article" date="2015" name="Genome Announc.">
        <title>Complete Genome Sequence of Pelosinus fermentans JBW45, a Member of a Remarkably Competitive Group of Negativicutes in the Firmicutes Phylum.</title>
        <authorList>
            <person name="De Leon K.B."/>
            <person name="Utturkar S.M."/>
            <person name="Camilleri L.B."/>
            <person name="Elias D.A."/>
            <person name="Arkin A.P."/>
            <person name="Fields M.W."/>
            <person name="Brown S.D."/>
            <person name="Wall J.D."/>
        </authorList>
    </citation>
    <scope>NUCLEOTIDE SEQUENCE [LARGE SCALE GENOMIC DNA]</scope>
    <source>
        <strain evidence="1 2">JBW45</strain>
    </source>
</reference>
<dbReference type="STRING" id="1192197.JBW_00739"/>
<dbReference type="OrthoDB" id="9801609at2"/>
<dbReference type="Proteomes" id="UP000005361">
    <property type="component" value="Chromosome"/>
</dbReference>
<dbReference type="KEGG" id="pft:JBW_00739"/>
<protein>
    <submittedName>
        <fullName evidence="1">Uncharacterized protein</fullName>
    </submittedName>
</protein>
<proteinExistence type="predicted"/>
<dbReference type="SUPFAM" id="SSF53756">
    <property type="entry name" value="UDP-Glycosyltransferase/glycogen phosphorylase"/>
    <property type="match status" value="1"/>
</dbReference>
<dbReference type="RefSeq" id="WP_007959190.1">
    <property type="nucleotide sequence ID" value="NZ_CP010978.1"/>
</dbReference>
<evidence type="ECO:0000313" key="1">
    <source>
        <dbReference type="EMBL" id="AJQ26091.1"/>
    </source>
</evidence>
<organism evidence="1 2">
    <name type="scientific">Pelosinus fermentans JBW45</name>
    <dbReference type="NCBI Taxonomy" id="1192197"/>
    <lineage>
        <taxon>Bacteria</taxon>
        <taxon>Bacillati</taxon>
        <taxon>Bacillota</taxon>
        <taxon>Negativicutes</taxon>
        <taxon>Selenomonadales</taxon>
        <taxon>Sporomusaceae</taxon>
        <taxon>Pelosinus</taxon>
    </lineage>
</organism>
<dbReference type="AlphaFoldDB" id="I8TW63"/>
<dbReference type="EMBL" id="CP010978">
    <property type="protein sequence ID" value="AJQ26091.1"/>
    <property type="molecule type" value="Genomic_DNA"/>
</dbReference>
<reference evidence="2" key="2">
    <citation type="submission" date="2015-02" db="EMBL/GenBank/DDBJ databases">
        <title>Complete Genome Sequence of Pelosinus fermentans JBW45.</title>
        <authorList>
            <person name="De Leon K.B."/>
            <person name="Utturkar S.M."/>
            <person name="Camilleri L.B."/>
            <person name="Arkin A.P."/>
            <person name="Fields M.W."/>
            <person name="Brown S.D."/>
            <person name="Wall J.D."/>
        </authorList>
    </citation>
    <scope>NUCLEOTIDE SEQUENCE [LARGE SCALE GENOMIC DNA]</scope>
    <source>
        <strain evidence="2">JBW45</strain>
    </source>
</reference>
<evidence type="ECO:0000313" key="2">
    <source>
        <dbReference type="Proteomes" id="UP000005361"/>
    </source>
</evidence>